<evidence type="ECO:0000313" key="3">
    <source>
        <dbReference type="Proteomes" id="UP000558488"/>
    </source>
</evidence>
<gene>
    <name evidence="2" type="ORF">mPipKuh1_015507</name>
</gene>
<keyword evidence="3" id="KW-1185">Reference proteome</keyword>
<dbReference type="EMBL" id="JACAGB010000044">
    <property type="protein sequence ID" value="KAF6286921.1"/>
    <property type="molecule type" value="Genomic_DNA"/>
</dbReference>
<evidence type="ECO:0000259" key="1">
    <source>
        <dbReference type="PROSITE" id="PS50904"/>
    </source>
</evidence>
<dbReference type="PROSITE" id="PS50904">
    <property type="entry name" value="PRELI_MSF1"/>
    <property type="match status" value="1"/>
</dbReference>
<comment type="caution">
    <text evidence="2">The sequence shown here is derived from an EMBL/GenBank/DDBJ whole genome shotgun (WGS) entry which is preliminary data.</text>
</comment>
<protein>
    <submittedName>
        <fullName evidence="2">SEC14 like lipid binding 1</fullName>
    </submittedName>
</protein>
<reference evidence="2 3" key="1">
    <citation type="journal article" date="2020" name="Nature">
        <title>Six reference-quality genomes reveal evolution of bat adaptations.</title>
        <authorList>
            <person name="Jebb D."/>
            <person name="Huang Z."/>
            <person name="Pippel M."/>
            <person name="Hughes G.M."/>
            <person name="Lavrichenko K."/>
            <person name="Devanna P."/>
            <person name="Winkler S."/>
            <person name="Jermiin L.S."/>
            <person name="Skirmuntt E.C."/>
            <person name="Katzourakis A."/>
            <person name="Burkitt-Gray L."/>
            <person name="Ray D.A."/>
            <person name="Sullivan K.A.M."/>
            <person name="Roscito J.G."/>
            <person name="Kirilenko B.M."/>
            <person name="Davalos L.M."/>
            <person name="Corthals A.P."/>
            <person name="Power M.L."/>
            <person name="Jones G."/>
            <person name="Ransome R.D."/>
            <person name="Dechmann D.K.N."/>
            <person name="Locatelli A.G."/>
            <person name="Puechmaille S.J."/>
            <person name="Fedrigo O."/>
            <person name="Jarvis E.D."/>
            <person name="Hiller M."/>
            <person name="Vernes S.C."/>
            <person name="Myers E.W."/>
            <person name="Teeling E.C."/>
        </authorList>
    </citation>
    <scope>NUCLEOTIDE SEQUENCE [LARGE SCALE GENOMIC DNA]</scope>
    <source>
        <strain evidence="2">MPipKuh1</strain>
        <tissue evidence="2">Flight muscle</tissue>
    </source>
</reference>
<feature type="domain" description="PRELI/MSF1" evidence="1">
    <location>
        <begin position="3"/>
        <end position="175"/>
    </location>
</feature>
<proteinExistence type="predicted"/>
<evidence type="ECO:0000313" key="2">
    <source>
        <dbReference type="EMBL" id="KAF6286921.1"/>
    </source>
</evidence>
<dbReference type="Proteomes" id="UP000558488">
    <property type="component" value="Unassembled WGS sequence"/>
</dbReference>
<dbReference type="PANTHER" id="PTHR11158">
    <property type="entry name" value="MSF1/PX19 RELATED"/>
    <property type="match status" value="1"/>
</dbReference>
<sequence>MVQKYQSPVRVYKHPFELIMAAYERRFPTCPLIPMFVDSDTVNEFRSEDGAIHIIERRCKLDIDAPRLLKKIAGVDYVYFVQKNSLNARERTLHIEAHNETFANRVIIKEHCCYTVHPENEDWTCFEQSASLDIKSFFGFESTVEKIAMKQYTSNIKKGKEIIEYYLHQVVPSLSPLLLPSPLPLSLPLFLFLPLSLSPSLPPSQMATLLTAAKKTLQSPVTSARDGSCLTPLPPV</sequence>
<dbReference type="GO" id="GO:0005758">
    <property type="term" value="C:mitochondrial intermembrane space"/>
    <property type="evidence" value="ECO:0007669"/>
    <property type="project" value="InterPro"/>
</dbReference>
<name>A0A7J7SEU3_PIPKU</name>
<accession>A0A7J7SEU3</accession>
<organism evidence="2 3">
    <name type="scientific">Pipistrellus kuhlii</name>
    <name type="common">Kuhl's pipistrelle</name>
    <dbReference type="NCBI Taxonomy" id="59472"/>
    <lineage>
        <taxon>Eukaryota</taxon>
        <taxon>Metazoa</taxon>
        <taxon>Chordata</taxon>
        <taxon>Craniata</taxon>
        <taxon>Vertebrata</taxon>
        <taxon>Euteleostomi</taxon>
        <taxon>Mammalia</taxon>
        <taxon>Eutheria</taxon>
        <taxon>Laurasiatheria</taxon>
        <taxon>Chiroptera</taxon>
        <taxon>Yangochiroptera</taxon>
        <taxon>Vespertilionidae</taxon>
        <taxon>Pipistrellus</taxon>
    </lineage>
</organism>
<dbReference type="Pfam" id="PF04707">
    <property type="entry name" value="PRELI"/>
    <property type="match status" value="1"/>
</dbReference>
<dbReference type="InterPro" id="IPR037365">
    <property type="entry name" value="Slowmo/Ups"/>
</dbReference>
<dbReference type="AlphaFoldDB" id="A0A7J7SEU3"/>
<dbReference type="InterPro" id="IPR006797">
    <property type="entry name" value="PRELI/MSF1_dom"/>
</dbReference>